<dbReference type="OrthoDB" id="10048995at2759"/>
<evidence type="ECO:0000259" key="6">
    <source>
        <dbReference type="PROSITE" id="PS50888"/>
    </source>
</evidence>
<dbReference type="GO" id="GO:0032502">
    <property type="term" value="P:developmental process"/>
    <property type="evidence" value="ECO:0007669"/>
    <property type="project" value="TreeGrafter"/>
</dbReference>
<keyword evidence="1" id="KW-0805">Transcription regulation</keyword>
<name>A0A3R7SYJ4_PENVA</name>
<dbReference type="InterPro" id="IPR036638">
    <property type="entry name" value="HLH_DNA-bd_sf"/>
</dbReference>
<dbReference type="GO" id="GO:0000977">
    <property type="term" value="F:RNA polymerase II transcription regulatory region sequence-specific DNA binding"/>
    <property type="evidence" value="ECO:0007669"/>
    <property type="project" value="TreeGrafter"/>
</dbReference>
<dbReference type="AlphaFoldDB" id="A0A3R7SYJ4"/>
<dbReference type="Gene3D" id="4.10.280.10">
    <property type="entry name" value="Helix-loop-helix DNA-binding domain"/>
    <property type="match status" value="1"/>
</dbReference>
<feature type="region of interest" description="Disordered" evidence="5">
    <location>
        <begin position="148"/>
        <end position="201"/>
    </location>
</feature>
<dbReference type="STRING" id="6689.A0A3R7SYJ4"/>
<evidence type="ECO:0000313" key="7">
    <source>
        <dbReference type="EMBL" id="ROT81574.1"/>
    </source>
</evidence>
<dbReference type="InterPro" id="IPR011598">
    <property type="entry name" value="bHLH_dom"/>
</dbReference>
<protein>
    <submittedName>
        <fullName evidence="7">Putative pancreas transcription factor 1 subunit alpha-like isoformX1</fullName>
    </submittedName>
</protein>
<keyword evidence="2" id="KW-0238">DNA-binding</keyword>
<evidence type="ECO:0000256" key="1">
    <source>
        <dbReference type="ARBA" id="ARBA00023015"/>
    </source>
</evidence>
<evidence type="ECO:0000256" key="4">
    <source>
        <dbReference type="ARBA" id="ARBA00023242"/>
    </source>
</evidence>
<dbReference type="SMART" id="SM00353">
    <property type="entry name" value="HLH"/>
    <property type="match status" value="1"/>
</dbReference>
<reference evidence="7 8" key="2">
    <citation type="submission" date="2019-01" db="EMBL/GenBank/DDBJ databases">
        <title>The decoding of complex shrimp genome reveals the adaptation for benthos swimmer, frequently molting mechanism and breeding impact on genome.</title>
        <authorList>
            <person name="Sun Y."/>
            <person name="Gao Y."/>
            <person name="Yu Y."/>
        </authorList>
    </citation>
    <scope>NUCLEOTIDE SEQUENCE [LARGE SCALE GENOMIC DNA]</scope>
    <source>
        <tissue evidence="7">Muscle</tissue>
    </source>
</reference>
<reference evidence="7 8" key="1">
    <citation type="submission" date="2018-04" db="EMBL/GenBank/DDBJ databases">
        <authorList>
            <person name="Zhang X."/>
            <person name="Yuan J."/>
            <person name="Li F."/>
            <person name="Xiang J."/>
        </authorList>
    </citation>
    <scope>NUCLEOTIDE SEQUENCE [LARGE SCALE GENOMIC DNA]</scope>
    <source>
        <tissue evidence="7">Muscle</tissue>
    </source>
</reference>
<feature type="compositionally biased region" description="Polar residues" evidence="5">
    <location>
        <begin position="57"/>
        <end position="69"/>
    </location>
</feature>
<gene>
    <name evidence="7" type="ORF">C7M84_025247</name>
</gene>
<keyword evidence="3" id="KW-0804">Transcription</keyword>
<dbReference type="CDD" id="cd11417">
    <property type="entry name" value="bHLH_TS_PTF1A"/>
    <property type="match status" value="1"/>
</dbReference>
<keyword evidence="4" id="KW-0539">Nucleus</keyword>
<accession>A0A3R7SYJ4</accession>
<dbReference type="GO" id="GO:0046983">
    <property type="term" value="F:protein dimerization activity"/>
    <property type="evidence" value="ECO:0007669"/>
    <property type="project" value="InterPro"/>
</dbReference>
<feature type="region of interest" description="Disordered" evidence="5">
    <location>
        <begin position="53"/>
        <end position="74"/>
    </location>
</feature>
<dbReference type="InterPro" id="IPR050283">
    <property type="entry name" value="E-box_TF_Regulators"/>
</dbReference>
<feature type="domain" description="BHLH" evidence="6">
    <location>
        <begin position="85"/>
        <end position="137"/>
    </location>
</feature>
<proteinExistence type="predicted"/>
<dbReference type="PROSITE" id="PS50888">
    <property type="entry name" value="BHLH"/>
    <property type="match status" value="1"/>
</dbReference>
<evidence type="ECO:0000256" key="2">
    <source>
        <dbReference type="ARBA" id="ARBA00023125"/>
    </source>
</evidence>
<dbReference type="Pfam" id="PF00010">
    <property type="entry name" value="HLH"/>
    <property type="match status" value="1"/>
</dbReference>
<dbReference type="Proteomes" id="UP000283509">
    <property type="component" value="Unassembled WGS sequence"/>
</dbReference>
<evidence type="ECO:0000256" key="3">
    <source>
        <dbReference type="ARBA" id="ARBA00023163"/>
    </source>
</evidence>
<feature type="compositionally biased region" description="Basic and acidic residues" evidence="5">
    <location>
        <begin position="172"/>
        <end position="187"/>
    </location>
</feature>
<evidence type="ECO:0000313" key="8">
    <source>
        <dbReference type="Proteomes" id="UP000283509"/>
    </source>
</evidence>
<dbReference type="PANTHER" id="PTHR23349:SF112">
    <property type="entry name" value="48 RELATED 1, ISOFORM B"/>
    <property type="match status" value="1"/>
</dbReference>
<dbReference type="SUPFAM" id="SSF47459">
    <property type="entry name" value="HLH, helix-loop-helix DNA-binding domain"/>
    <property type="match status" value="1"/>
</dbReference>
<dbReference type="FunFam" id="4.10.280.10:FF:000035">
    <property type="entry name" value="Pancreas-specific transcription factor 1a"/>
    <property type="match status" value="1"/>
</dbReference>
<dbReference type="GO" id="GO:0000981">
    <property type="term" value="F:DNA-binding transcription factor activity, RNA polymerase II-specific"/>
    <property type="evidence" value="ECO:0007669"/>
    <property type="project" value="TreeGrafter"/>
</dbReference>
<dbReference type="EMBL" id="QCYY01000951">
    <property type="protein sequence ID" value="ROT81574.1"/>
    <property type="molecule type" value="Genomic_DNA"/>
</dbReference>
<organism evidence="7 8">
    <name type="scientific">Penaeus vannamei</name>
    <name type="common">Whiteleg shrimp</name>
    <name type="synonym">Litopenaeus vannamei</name>
    <dbReference type="NCBI Taxonomy" id="6689"/>
    <lineage>
        <taxon>Eukaryota</taxon>
        <taxon>Metazoa</taxon>
        <taxon>Ecdysozoa</taxon>
        <taxon>Arthropoda</taxon>
        <taxon>Crustacea</taxon>
        <taxon>Multicrustacea</taxon>
        <taxon>Malacostraca</taxon>
        <taxon>Eumalacostraca</taxon>
        <taxon>Eucarida</taxon>
        <taxon>Decapoda</taxon>
        <taxon>Dendrobranchiata</taxon>
        <taxon>Penaeoidea</taxon>
        <taxon>Penaeidae</taxon>
        <taxon>Penaeus</taxon>
    </lineage>
</organism>
<dbReference type="PANTHER" id="PTHR23349">
    <property type="entry name" value="BASIC HELIX-LOOP-HELIX TRANSCRIPTION FACTOR, TWIST"/>
    <property type="match status" value="1"/>
</dbReference>
<sequence length="219" mass="24925">MYSMDGFDMEALNRQFFESAAFSEFQAGVVFEPGSGGSSPAHLDQENTYLMFEPDSGGSSPSHNDQENTVLRRKKKRRCLMAQMQQRQAANMRERKRMQSINDAFEGLRAHIPTLPYEKRLSKVDTLRLAIGYISFLAELVASDRARPPTCTAQPQRLQQEGHRQKFQNRSSSERMDEQQWEKDRTAEAAVRGRPNGRTAEAAVKAAAVERNVINRKQQ</sequence>
<evidence type="ECO:0000256" key="5">
    <source>
        <dbReference type="SAM" id="MobiDB-lite"/>
    </source>
</evidence>
<comment type="caution">
    <text evidence="7">The sequence shown here is derived from an EMBL/GenBank/DDBJ whole genome shotgun (WGS) entry which is preliminary data.</text>
</comment>
<keyword evidence="8" id="KW-1185">Reference proteome</keyword>